<evidence type="ECO:0008006" key="4">
    <source>
        <dbReference type="Google" id="ProtNLM"/>
    </source>
</evidence>
<accession>A0AA43XJS4</accession>
<protein>
    <recommendedName>
        <fullName evidence="4">Tetratricopeptide repeat protein</fullName>
    </recommendedName>
</protein>
<evidence type="ECO:0000313" key="2">
    <source>
        <dbReference type="EMBL" id="NBG88195.1"/>
    </source>
</evidence>
<dbReference type="RefSeq" id="WP_160720479.1">
    <property type="nucleotide sequence ID" value="NZ_SUMG01000006.1"/>
</dbReference>
<dbReference type="InterPro" id="IPR019734">
    <property type="entry name" value="TPR_rpt"/>
</dbReference>
<proteinExistence type="predicted"/>
<dbReference type="InterPro" id="IPR011990">
    <property type="entry name" value="TPR-like_helical_dom_sf"/>
</dbReference>
<dbReference type="Proteomes" id="UP000449710">
    <property type="component" value="Unassembled WGS sequence"/>
</dbReference>
<gene>
    <name evidence="2" type="ORF">ISALK_06735</name>
</gene>
<name>A0AA43XJS4_9CLOT</name>
<dbReference type="Gene3D" id="1.25.40.10">
    <property type="entry name" value="Tetratricopeptide repeat domain"/>
    <property type="match status" value="1"/>
</dbReference>
<dbReference type="SMART" id="SM00028">
    <property type="entry name" value="TPR"/>
    <property type="match status" value="3"/>
</dbReference>
<dbReference type="Pfam" id="PF13181">
    <property type="entry name" value="TPR_8"/>
    <property type="match status" value="2"/>
</dbReference>
<organism evidence="2 3">
    <name type="scientific">Isachenkonia alkalipeptolytica</name>
    <dbReference type="NCBI Taxonomy" id="2565777"/>
    <lineage>
        <taxon>Bacteria</taxon>
        <taxon>Bacillati</taxon>
        <taxon>Bacillota</taxon>
        <taxon>Clostridia</taxon>
        <taxon>Eubacteriales</taxon>
        <taxon>Clostridiaceae</taxon>
        <taxon>Isachenkonia</taxon>
    </lineage>
</organism>
<feature type="repeat" description="TPR" evidence="1">
    <location>
        <begin position="205"/>
        <end position="238"/>
    </location>
</feature>
<sequence length="415" mass="49393">MEKGFKLGIEDIKIQTPGAQIMDRILKEYESLDAFGEKINLYSDSIKQYLYSKNLGSGAFKVKLTMALEEDFHNLYIPEEDQIKHYVSNLLLYKEQYNKKEDVQVLERLKKICFEREMLKEYIDVCRAYASYYYNLNDLDRSIAYYDLAIDYLKKKEGQPRLILTMSELGLALLAKKDRERLQELMPYIVRRLDKANEDFIHNMDQIYYNLGLIYNHLKKHESALLMFENGERLTERNTMKAKCLIAKGNYELLQDNYQKAEELYLKSKKIIRYQGKVVEENMADYSLARLYYKMNQIKKAEVLMDDVIHRLRGKITATRNDYLTVYIQIKMRLRKKGEVLAVLEQMIDEEKEGYIYYLHQLNVINRIVDEMDAKNPLLKNLKELMIEKAREERRWDPDCLDKLKVIIGSIMIKD</sequence>
<reference evidence="2 3" key="1">
    <citation type="submission" date="2019-04" db="EMBL/GenBank/DDBJ databases">
        <title>Isachenkonia alkalipeptolytica gen. nov. sp. nov. a new anaerobic, alkiliphilic organothrophic bacterium capable to reduce synthesized ferrihydrite isolated from a soda lake.</title>
        <authorList>
            <person name="Toshchakov S.V."/>
            <person name="Zavarzina D.G."/>
            <person name="Zhilina T.N."/>
            <person name="Kostrikina N.A."/>
            <person name="Kublanov I.V."/>
        </authorList>
    </citation>
    <scope>NUCLEOTIDE SEQUENCE [LARGE SCALE GENOMIC DNA]</scope>
    <source>
        <strain evidence="2 3">Z-1701</strain>
    </source>
</reference>
<keyword evidence="1" id="KW-0802">TPR repeat</keyword>
<dbReference type="AlphaFoldDB" id="A0AA43XJS4"/>
<evidence type="ECO:0000313" key="3">
    <source>
        <dbReference type="Proteomes" id="UP000449710"/>
    </source>
</evidence>
<evidence type="ECO:0000256" key="1">
    <source>
        <dbReference type="PROSITE-ProRule" id="PRU00339"/>
    </source>
</evidence>
<dbReference type="EMBL" id="SUMG01000006">
    <property type="protein sequence ID" value="NBG88195.1"/>
    <property type="molecule type" value="Genomic_DNA"/>
</dbReference>
<dbReference type="PROSITE" id="PS50005">
    <property type="entry name" value="TPR"/>
    <property type="match status" value="1"/>
</dbReference>
<dbReference type="SUPFAM" id="SSF48452">
    <property type="entry name" value="TPR-like"/>
    <property type="match status" value="1"/>
</dbReference>
<keyword evidence="3" id="KW-1185">Reference proteome</keyword>
<comment type="caution">
    <text evidence="2">The sequence shown here is derived from an EMBL/GenBank/DDBJ whole genome shotgun (WGS) entry which is preliminary data.</text>
</comment>